<gene>
    <name evidence="1" type="ORF">TCEB3V08_LOCUS9869</name>
</gene>
<reference evidence="1" key="1">
    <citation type="submission" date="2020-11" db="EMBL/GenBank/DDBJ databases">
        <authorList>
            <person name="Tran Van P."/>
        </authorList>
    </citation>
    <scope>NUCLEOTIDE SEQUENCE</scope>
</reference>
<evidence type="ECO:0000313" key="1">
    <source>
        <dbReference type="EMBL" id="CAD7409101.1"/>
    </source>
</evidence>
<protein>
    <submittedName>
        <fullName evidence="1">Uncharacterized protein</fullName>
    </submittedName>
</protein>
<organism evidence="1">
    <name type="scientific">Timema cristinae</name>
    <name type="common">Walking stick</name>
    <dbReference type="NCBI Taxonomy" id="61476"/>
    <lineage>
        <taxon>Eukaryota</taxon>
        <taxon>Metazoa</taxon>
        <taxon>Ecdysozoa</taxon>
        <taxon>Arthropoda</taxon>
        <taxon>Hexapoda</taxon>
        <taxon>Insecta</taxon>
        <taxon>Pterygota</taxon>
        <taxon>Neoptera</taxon>
        <taxon>Polyneoptera</taxon>
        <taxon>Phasmatodea</taxon>
        <taxon>Timematodea</taxon>
        <taxon>Timematoidea</taxon>
        <taxon>Timematidae</taxon>
        <taxon>Timema</taxon>
    </lineage>
</organism>
<dbReference type="AlphaFoldDB" id="A0A7R9D8F2"/>
<proteinExistence type="predicted"/>
<dbReference type="EMBL" id="OC320937">
    <property type="protein sequence ID" value="CAD7409101.1"/>
    <property type="molecule type" value="Genomic_DNA"/>
</dbReference>
<sequence length="84" mass="9616">MQCNRSTEKHPFIFEHQNNHCLAFSDFSGHLNLTFSPIAQCIMQNVLVQQLLKKIVDSSTNKKKHLINSVTLSYLSCLILCRVP</sequence>
<accession>A0A7R9D8F2</accession>
<name>A0A7R9D8F2_TIMCR</name>